<dbReference type="InterPro" id="IPR036388">
    <property type="entry name" value="WH-like_DNA-bd_sf"/>
</dbReference>
<proteinExistence type="inferred from homology"/>
<dbReference type="GO" id="GO:0016987">
    <property type="term" value="F:sigma factor activity"/>
    <property type="evidence" value="ECO:0007669"/>
    <property type="project" value="UniProtKB-KW"/>
</dbReference>
<sequence length="204" mass="24257">MDIKDQKKGSSEKLEIIYWNKIRQGDTAALGQLYDQFVDILFAHGMRKDDNREHVMDCIHDLFLDVYKYRAKLSFTDNVEYYLIKSLNRKINRQYKRKDFPIEIDGNKLKQSLVKNHTESIEEDIIREEGIAERTIKLQEALDTLTPKQKKGLYLRFDQERTYEEIADIMDISIETARTTIYRAIKALRKHPFLLGVFIKIIFF</sequence>
<keyword evidence="3" id="KW-0731">Sigma factor</keyword>
<dbReference type="PANTHER" id="PTHR43133">
    <property type="entry name" value="RNA POLYMERASE ECF-TYPE SIGMA FACTO"/>
    <property type="match status" value="1"/>
</dbReference>
<evidence type="ECO:0000313" key="7">
    <source>
        <dbReference type="Proteomes" id="UP000193420"/>
    </source>
</evidence>
<organism evidence="6 7">
    <name type="scientific">Arenibacter troitsensis</name>
    <dbReference type="NCBI Taxonomy" id="188872"/>
    <lineage>
        <taxon>Bacteria</taxon>
        <taxon>Pseudomonadati</taxon>
        <taxon>Bacteroidota</taxon>
        <taxon>Flavobacteriia</taxon>
        <taxon>Flavobacteriales</taxon>
        <taxon>Flavobacteriaceae</taxon>
        <taxon>Arenibacter</taxon>
    </lineage>
</organism>
<dbReference type="EMBL" id="FXAO01000021">
    <property type="protein sequence ID" value="SMG53779.1"/>
    <property type="molecule type" value="Genomic_DNA"/>
</dbReference>
<dbReference type="InterPro" id="IPR014284">
    <property type="entry name" value="RNA_pol_sigma-70_dom"/>
</dbReference>
<accession>A0A1X7LKT6</accession>
<keyword evidence="2" id="KW-0805">Transcription regulation</keyword>
<keyword evidence="4" id="KW-0804">Transcription</keyword>
<evidence type="ECO:0000256" key="1">
    <source>
        <dbReference type="ARBA" id="ARBA00010641"/>
    </source>
</evidence>
<dbReference type="RefSeq" id="WP_085501048.1">
    <property type="nucleotide sequence ID" value="NZ_FXAO01000021.1"/>
</dbReference>
<dbReference type="Proteomes" id="UP000193420">
    <property type="component" value="Unassembled WGS sequence"/>
</dbReference>
<gene>
    <name evidence="6" type="ORF">SAMN03080602_04411</name>
</gene>
<dbReference type="SUPFAM" id="SSF88946">
    <property type="entry name" value="Sigma2 domain of RNA polymerase sigma factors"/>
    <property type="match status" value="1"/>
</dbReference>
<dbReference type="CDD" id="cd06171">
    <property type="entry name" value="Sigma70_r4"/>
    <property type="match status" value="1"/>
</dbReference>
<dbReference type="AlphaFoldDB" id="A0A1X7LKT6"/>
<dbReference type="Pfam" id="PF04545">
    <property type="entry name" value="Sigma70_r4"/>
    <property type="match status" value="1"/>
</dbReference>
<name>A0A1X7LKT6_9FLAO</name>
<dbReference type="PANTHER" id="PTHR43133:SF46">
    <property type="entry name" value="RNA POLYMERASE SIGMA-70 FACTOR ECF SUBFAMILY"/>
    <property type="match status" value="1"/>
</dbReference>
<dbReference type="Gene3D" id="1.10.10.10">
    <property type="entry name" value="Winged helix-like DNA-binding domain superfamily/Winged helix DNA-binding domain"/>
    <property type="match status" value="1"/>
</dbReference>
<dbReference type="GO" id="GO:0006352">
    <property type="term" value="P:DNA-templated transcription initiation"/>
    <property type="evidence" value="ECO:0007669"/>
    <property type="project" value="InterPro"/>
</dbReference>
<dbReference type="InterPro" id="IPR007630">
    <property type="entry name" value="RNA_pol_sigma70_r4"/>
</dbReference>
<dbReference type="STRING" id="188872.SAMN03080602_04411"/>
<evidence type="ECO:0000259" key="5">
    <source>
        <dbReference type="Pfam" id="PF04545"/>
    </source>
</evidence>
<protein>
    <submittedName>
        <fullName evidence="6">Sigma-70, region 4</fullName>
    </submittedName>
</protein>
<dbReference type="InterPro" id="IPR013324">
    <property type="entry name" value="RNA_pol_sigma_r3/r4-like"/>
</dbReference>
<evidence type="ECO:0000256" key="4">
    <source>
        <dbReference type="ARBA" id="ARBA00023163"/>
    </source>
</evidence>
<comment type="similarity">
    <text evidence="1">Belongs to the sigma-70 factor family. ECF subfamily.</text>
</comment>
<evidence type="ECO:0000313" key="6">
    <source>
        <dbReference type="EMBL" id="SMG53779.1"/>
    </source>
</evidence>
<dbReference type="InterPro" id="IPR039425">
    <property type="entry name" value="RNA_pol_sigma-70-like"/>
</dbReference>
<dbReference type="OrthoDB" id="9150024at2"/>
<dbReference type="Gene3D" id="1.10.1740.10">
    <property type="match status" value="1"/>
</dbReference>
<dbReference type="InterPro" id="IPR013325">
    <property type="entry name" value="RNA_pol_sigma_r2"/>
</dbReference>
<dbReference type="SUPFAM" id="SSF88659">
    <property type="entry name" value="Sigma3 and sigma4 domains of RNA polymerase sigma factors"/>
    <property type="match status" value="1"/>
</dbReference>
<evidence type="ECO:0000256" key="3">
    <source>
        <dbReference type="ARBA" id="ARBA00023082"/>
    </source>
</evidence>
<dbReference type="NCBIfam" id="TIGR02937">
    <property type="entry name" value="sigma70-ECF"/>
    <property type="match status" value="1"/>
</dbReference>
<evidence type="ECO:0000256" key="2">
    <source>
        <dbReference type="ARBA" id="ARBA00023015"/>
    </source>
</evidence>
<reference evidence="7" key="1">
    <citation type="submission" date="2017-04" db="EMBL/GenBank/DDBJ databases">
        <authorList>
            <person name="Varghese N."/>
            <person name="Submissions S."/>
        </authorList>
    </citation>
    <scope>NUCLEOTIDE SEQUENCE [LARGE SCALE GENOMIC DNA]</scope>
    <source>
        <strain evidence="7">DSM 19835</strain>
    </source>
</reference>
<keyword evidence="7" id="KW-1185">Reference proteome</keyword>
<feature type="domain" description="RNA polymerase sigma-70 region 4" evidence="5">
    <location>
        <begin position="141"/>
        <end position="190"/>
    </location>
</feature>